<proteinExistence type="predicted"/>
<dbReference type="OrthoDB" id="6194004at2"/>
<reference evidence="1 4" key="2">
    <citation type="submission" date="2018-01" db="EMBL/GenBank/DDBJ databases">
        <title>Complete genome sequence of Caulobacter flavus RHGG3.</title>
        <authorList>
            <person name="Yang E."/>
        </authorList>
    </citation>
    <scope>NUCLEOTIDE SEQUENCE [LARGE SCALE GENOMIC DNA]</scope>
    <source>
        <strain evidence="1 4">RHGG3</strain>
    </source>
</reference>
<dbReference type="EMBL" id="PJRQ01000011">
    <property type="protein sequence ID" value="PLR18270.1"/>
    <property type="molecule type" value="Genomic_DNA"/>
</dbReference>
<dbReference type="AlphaFoldDB" id="A0A2N5CWU3"/>
<dbReference type="InterPro" id="IPR011990">
    <property type="entry name" value="TPR-like_helical_dom_sf"/>
</dbReference>
<keyword evidence="4" id="KW-1185">Reference proteome</keyword>
<sequence>MTGALDIHRLHAGVAEAGKVLALKGRHDQAMAKYREALRLAHGVRAPQIFARHYLHCVLESLERTGAHEQAAILAGEAASSAATELGDGTPSDFQRRDRACLLERKGVNELKAGDVAAARESLTAAVALDEALPLSRSLLTWTARGLGVPAGRLSEAQRVHGYWTVRADTVDSARACESPVGPKEPRIKEPMNG</sequence>
<evidence type="ECO:0000313" key="4">
    <source>
        <dbReference type="Proteomes" id="UP000281192"/>
    </source>
</evidence>
<name>A0A2N5CWU3_9CAUL</name>
<dbReference type="GO" id="GO:0016853">
    <property type="term" value="F:isomerase activity"/>
    <property type="evidence" value="ECO:0007669"/>
    <property type="project" value="UniProtKB-KW"/>
</dbReference>
<accession>A0A2N5CWU3</accession>
<dbReference type="Proteomes" id="UP000234483">
    <property type="component" value="Unassembled WGS sequence"/>
</dbReference>
<gene>
    <name evidence="1" type="ORF">C1707_14800</name>
    <name evidence="2" type="ORF">CFHF_05795</name>
</gene>
<protein>
    <submittedName>
        <fullName evidence="2">Peptidylprolyl isomerase</fullName>
    </submittedName>
</protein>
<keyword evidence="2" id="KW-0413">Isomerase</keyword>
<dbReference type="RefSeq" id="WP_101712079.1">
    <property type="nucleotide sequence ID" value="NZ_CP026100.1"/>
</dbReference>
<evidence type="ECO:0000313" key="3">
    <source>
        <dbReference type="Proteomes" id="UP000234483"/>
    </source>
</evidence>
<reference evidence="2 3" key="1">
    <citation type="submission" date="2017-12" db="EMBL/GenBank/DDBJ databases">
        <title>The genome sequence of Caulobacter flavus CGMCC1 15093.</title>
        <authorList>
            <person name="Gao J."/>
            <person name="Mao X."/>
            <person name="Sun J."/>
        </authorList>
    </citation>
    <scope>NUCLEOTIDE SEQUENCE [LARGE SCALE GENOMIC DNA]</scope>
    <source>
        <strain evidence="2 3">CGMCC1 15093</strain>
    </source>
</reference>
<evidence type="ECO:0000313" key="1">
    <source>
        <dbReference type="EMBL" id="AYV47427.1"/>
    </source>
</evidence>
<dbReference type="EMBL" id="CP026100">
    <property type="protein sequence ID" value="AYV47427.1"/>
    <property type="molecule type" value="Genomic_DNA"/>
</dbReference>
<dbReference type="Proteomes" id="UP000281192">
    <property type="component" value="Chromosome"/>
</dbReference>
<dbReference type="KEGG" id="cfh:C1707_14800"/>
<dbReference type="Gene3D" id="1.25.40.10">
    <property type="entry name" value="Tetratricopeptide repeat domain"/>
    <property type="match status" value="1"/>
</dbReference>
<evidence type="ECO:0000313" key="2">
    <source>
        <dbReference type="EMBL" id="PLR18270.1"/>
    </source>
</evidence>
<dbReference type="SUPFAM" id="SSF48452">
    <property type="entry name" value="TPR-like"/>
    <property type="match status" value="1"/>
</dbReference>
<organism evidence="2 3">
    <name type="scientific">Caulobacter flavus</name>
    <dbReference type="NCBI Taxonomy" id="1679497"/>
    <lineage>
        <taxon>Bacteria</taxon>
        <taxon>Pseudomonadati</taxon>
        <taxon>Pseudomonadota</taxon>
        <taxon>Alphaproteobacteria</taxon>
        <taxon>Caulobacterales</taxon>
        <taxon>Caulobacteraceae</taxon>
        <taxon>Caulobacter</taxon>
    </lineage>
</organism>